<accession>A0ABZ2LSA0</accession>
<protein>
    <submittedName>
        <fullName evidence="2">Uncharacterized protein</fullName>
    </submittedName>
</protein>
<proteinExistence type="predicted"/>
<evidence type="ECO:0000313" key="2">
    <source>
        <dbReference type="EMBL" id="WXB13789.1"/>
    </source>
</evidence>
<evidence type="ECO:0000256" key="1">
    <source>
        <dbReference type="SAM" id="SignalP"/>
    </source>
</evidence>
<dbReference type="Proteomes" id="UP001370348">
    <property type="component" value="Chromosome"/>
</dbReference>
<organism evidence="2 3">
    <name type="scientific">Pendulispora albinea</name>
    <dbReference type="NCBI Taxonomy" id="2741071"/>
    <lineage>
        <taxon>Bacteria</taxon>
        <taxon>Pseudomonadati</taxon>
        <taxon>Myxococcota</taxon>
        <taxon>Myxococcia</taxon>
        <taxon>Myxococcales</taxon>
        <taxon>Sorangiineae</taxon>
        <taxon>Pendulisporaceae</taxon>
        <taxon>Pendulispora</taxon>
    </lineage>
</organism>
<name>A0ABZ2LSA0_9BACT</name>
<evidence type="ECO:0000313" key="3">
    <source>
        <dbReference type="Proteomes" id="UP001370348"/>
    </source>
</evidence>
<keyword evidence="1" id="KW-0732">Signal</keyword>
<feature type="chain" id="PRO_5047471826" evidence="1">
    <location>
        <begin position="26"/>
        <end position="418"/>
    </location>
</feature>
<dbReference type="RefSeq" id="WP_394823405.1">
    <property type="nucleotide sequence ID" value="NZ_CP089984.1"/>
</dbReference>
<feature type="signal peptide" evidence="1">
    <location>
        <begin position="1"/>
        <end position="25"/>
    </location>
</feature>
<reference evidence="2 3" key="1">
    <citation type="submission" date="2021-12" db="EMBL/GenBank/DDBJ databases">
        <title>Discovery of the Pendulisporaceae a myxobacterial family with distinct sporulation behavior and unique specialized metabolism.</title>
        <authorList>
            <person name="Garcia R."/>
            <person name="Popoff A."/>
            <person name="Bader C.D."/>
            <person name="Loehr J."/>
            <person name="Walesch S."/>
            <person name="Walt C."/>
            <person name="Boldt J."/>
            <person name="Bunk B."/>
            <person name="Haeckl F.J.F.P.J."/>
            <person name="Gunesch A.P."/>
            <person name="Birkelbach J."/>
            <person name="Nuebel U."/>
            <person name="Pietschmann T."/>
            <person name="Bach T."/>
            <person name="Mueller R."/>
        </authorList>
    </citation>
    <scope>NUCLEOTIDE SEQUENCE [LARGE SCALE GENOMIC DNA]</scope>
    <source>
        <strain evidence="2 3">MSr11954</strain>
    </source>
</reference>
<dbReference type="EMBL" id="CP089984">
    <property type="protein sequence ID" value="WXB13789.1"/>
    <property type="molecule type" value="Genomic_DNA"/>
</dbReference>
<sequence>MRAASRFATIASALLVWLVPHGAGAESTPSPWTQRPPEDPARLRACSFRHPLCVHANLPETILTVLSDAERAWDAAVGPLALPPPDPSPSTRAYDIYLTDRTPNDVLTAFDERDTLSRFDRASAFTLLDPRLTGCARTQAVARGLLRAIAYRTTPGLDPAGGEAQTSYLAQLIAPCAAAEASALGTFQAHPERAIPDAWPEWSSEAGASFSRGAALFYDWMDGSFGQEPGSLVRAMWALSPRIAPSREPDGFDVLRASFKNALSTGSTLDDLLSGFGVARALVPPVPMPVRMDWQIDWPAKPRRLAPRDPTAPTGSAYVVIRRGDAPKGARLRVEVSWEEHAKMRWVVVKRDPAGRELSRVPIASAERAIEAQGSIVDLDTVDSLLIVGTNTGDPFEPFDPDDAIWEPHGWRLTVAAE</sequence>
<keyword evidence="3" id="KW-1185">Reference proteome</keyword>
<gene>
    <name evidence="2" type="ORF">LZC94_38895</name>
</gene>